<proteinExistence type="inferred from homology"/>
<dbReference type="PANTHER" id="PTHR18968:SF86">
    <property type="entry name" value="ACETOLACTATE SYNTHASE LARGE SUBUNIT ILVX-RELATED"/>
    <property type="match status" value="1"/>
</dbReference>
<dbReference type="InterPro" id="IPR011766">
    <property type="entry name" value="TPP_enzyme_TPP-bd"/>
</dbReference>
<evidence type="ECO:0000256" key="2">
    <source>
        <dbReference type="ARBA" id="ARBA00023052"/>
    </source>
</evidence>
<dbReference type="InterPro" id="IPR029061">
    <property type="entry name" value="THDP-binding"/>
</dbReference>
<protein>
    <submittedName>
        <fullName evidence="5">Acetolactate synthase large subunit</fullName>
    </submittedName>
</protein>
<dbReference type="RefSeq" id="WP_324777151.1">
    <property type="nucleotide sequence ID" value="NZ_BAAATS010000066.1"/>
</dbReference>
<comment type="similarity">
    <text evidence="1">Belongs to the TPP enzyme family.</text>
</comment>
<name>A0ABU6CRS5_9ACTN</name>
<dbReference type="Gene3D" id="3.40.50.970">
    <property type="match status" value="2"/>
</dbReference>
<reference evidence="5 6" key="1">
    <citation type="submission" date="2022-10" db="EMBL/GenBank/DDBJ databases">
        <authorList>
            <person name="Xie J."/>
            <person name="Shen N."/>
        </authorList>
    </citation>
    <scope>NUCLEOTIDE SEQUENCE [LARGE SCALE GENOMIC DNA]</scope>
    <source>
        <strain evidence="5 6">DSM 41681</strain>
    </source>
</reference>
<evidence type="ECO:0000256" key="1">
    <source>
        <dbReference type="ARBA" id="ARBA00007812"/>
    </source>
</evidence>
<feature type="domain" description="Thiamine pyrophosphate enzyme N-terminal TPP-binding" evidence="4">
    <location>
        <begin position="1"/>
        <end position="106"/>
    </location>
</feature>
<evidence type="ECO:0000313" key="6">
    <source>
        <dbReference type="Proteomes" id="UP001352223"/>
    </source>
</evidence>
<dbReference type="InterPro" id="IPR012001">
    <property type="entry name" value="Thiamin_PyroP_enz_TPP-bd_dom"/>
</dbReference>
<dbReference type="EMBL" id="JAOZYB010000377">
    <property type="protein sequence ID" value="MEB3967159.1"/>
    <property type="molecule type" value="Genomic_DNA"/>
</dbReference>
<keyword evidence="2" id="KW-0786">Thiamine pyrophosphate</keyword>
<evidence type="ECO:0000259" key="3">
    <source>
        <dbReference type="Pfam" id="PF02775"/>
    </source>
</evidence>
<accession>A0ABU6CRS5</accession>
<evidence type="ECO:0000313" key="5">
    <source>
        <dbReference type="EMBL" id="MEB3967159.1"/>
    </source>
</evidence>
<dbReference type="SUPFAM" id="SSF52518">
    <property type="entry name" value="Thiamin diphosphate-binding fold (THDP-binding)"/>
    <property type="match status" value="2"/>
</dbReference>
<dbReference type="NCBIfam" id="NF005760">
    <property type="entry name" value="PRK07586.1"/>
    <property type="match status" value="1"/>
</dbReference>
<organism evidence="5 6">
    <name type="scientific">Streptomyces kunmingensis</name>
    <dbReference type="NCBI Taxonomy" id="68225"/>
    <lineage>
        <taxon>Bacteria</taxon>
        <taxon>Bacillati</taxon>
        <taxon>Actinomycetota</taxon>
        <taxon>Actinomycetes</taxon>
        <taxon>Kitasatosporales</taxon>
        <taxon>Streptomycetaceae</taxon>
        <taxon>Streptomyces</taxon>
    </lineage>
</organism>
<dbReference type="InterPro" id="IPR000399">
    <property type="entry name" value="TPP-bd_CS"/>
</dbReference>
<dbReference type="CDD" id="cd07035">
    <property type="entry name" value="TPP_PYR_POX_like"/>
    <property type="match status" value="1"/>
</dbReference>
<sequence length="534" mass="54946">MNGAQILIQTLADREVDVCFTNPGTSEMHIVAALDDVPKMRAVLCLYEGVASGAADGYGRMAGKPGCTLLHLGPGLANALANFHNARRARTPVVNVVGDHALSHKRLDTPLESDIDALAGTVSGWTRRTYRSADVASDATQAVAKASGPPGRIATLIVPADVSWSDAVKPSPPNVPALMRAAARGMSPEAVAVAAEALRSGEPAALLLGGAAEHGPAMRAAARIAGATGAKLYCQSFPARLERGAGRPPVKRLPYFPSDVAAELAGLRHLVLADAADPAPFFAYPGLSSRLAPDGCAVSRLADETEDVTAALEALADEVCTLAKKPVTALAQEAGRPTRPTGALTAESVASAIGALLPENSIVVDETNTSGIWLAAATAGCPPHDWLTLTGGSMGQGLPTAVGAAMACPDRPVFALEGDGSAMYTLQALWTMAREGLNVTTVLFDNGAYAILDLELQTAAGPEGGRRGHELIDISRPALDFLALARGLGVPAQRVRTAEEFTAALEHSLMEPGPMLIDCAVPSVASAARTPGVQ</sequence>
<dbReference type="PANTHER" id="PTHR18968">
    <property type="entry name" value="THIAMINE PYROPHOSPHATE ENZYMES"/>
    <property type="match status" value="1"/>
</dbReference>
<dbReference type="PROSITE" id="PS00187">
    <property type="entry name" value="TPP_ENZYMES"/>
    <property type="match status" value="1"/>
</dbReference>
<evidence type="ECO:0000259" key="4">
    <source>
        <dbReference type="Pfam" id="PF02776"/>
    </source>
</evidence>
<dbReference type="Pfam" id="PF02775">
    <property type="entry name" value="TPP_enzyme_C"/>
    <property type="match status" value="1"/>
</dbReference>
<dbReference type="Proteomes" id="UP001352223">
    <property type="component" value="Unassembled WGS sequence"/>
</dbReference>
<keyword evidence="6" id="KW-1185">Reference proteome</keyword>
<feature type="domain" description="Thiamine pyrophosphate enzyme TPP-binding" evidence="3">
    <location>
        <begin position="371"/>
        <end position="519"/>
    </location>
</feature>
<dbReference type="CDD" id="cd02002">
    <property type="entry name" value="TPP_BFDC"/>
    <property type="match status" value="1"/>
</dbReference>
<comment type="caution">
    <text evidence="5">The sequence shown here is derived from an EMBL/GenBank/DDBJ whole genome shotgun (WGS) entry which is preliminary data.</text>
</comment>
<dbReference type="Pfam" id="PF02776">
    <property type="entry name" value="TPP_enzyme_N"/>
    <property type="match status" value="1"/>
</dbReference>
<dbReference type="InterPro" id="IPR045229">
    <property type="entry name" value="TPP_enz"/>
</dbReference>
<gene>
    <name evidence="5" type="ORF">OKJ48_44040</name>
</gene>